<evidence type="ECO:0000256" key="4">
    <source>
        <dbReference type="ARBA" id="ARBA00022777"/>
    </source>
</evidence>
<sequence length="632" mass="70811">MPGAQLKPASSWVQRLGLFYVLAVCIALSGAALLFYEIAKATPSDPGAIELGMARFAAHTDYQTEPPAHLATATVVLLPHRIDNKLRGPGGFYWYEMDFTVLPESRIEALYIPRFAMNAEVYLNGERIGYFGPMTGAYAERNWNRPQILNLSARVLQPGKNTLAIQVRAFPDYLAGLSSIWLGSDENLREAYRSRYEVQVTSVYLSTAFVLGAGIVLTILIGMGKTRSGLLMLLAATCFLWGIRNLAFLTTVPPVEHGLWIQITQGGLLVFASVIVLLILLYCRVPKHRLEWKIWGAYTASFPVLLMINENWALRLVGYYGILGLCMYSWNVLQLMRYGNSKQSLAPHAFGFGLLCYMALSVSDLLFLAGILPFDGYFLNQYMGIAMFLAMSYFLIDRYSGLLAESDRFNETLQNRLLEREAELAAQYQRLQKIDEDKVKMAERQRLMADMHDGLGAHLVAAIHHLQSSNFNRKNTLNLLESGLRDLQLTIDSLEPIEQDLTTLLGAFRYRIADNMRSAGIRLHWVIDEDIPPIPYLDARNCLHVLRIVQEIFTNILKHANASEVSLHVSRGPKYVGVHIQDNGVGFVLERSQHGRGLKNLKQRASALGGSIDIHAEAGQGTRFLLKLPLDT</sequence>
<dbReference type="Gene3D" id="1.20.5.1930">
    <property type="match status" value="1"/>
</dbReference>
<organism evidence="8 9">
    <name type="scientific">Limnobacter profundi</name>
    <dbReference type="NCBI Taxonomy" id="2732163"/>
    <lineage>
        <taxon>Bacteria</taxon>
        <taxon>Pseudomonadati</taxon>
        <taxon>Pseudomonadota</taxon>
        <taxon>Betaproteobacteria</taxon>
        <taxon>Burkholderiales</taxon>
        <taxon>Burkholderiaceae</taxon>
        <taxon>Limnobacter</taxon>
    </lineage>
</organism>
<evidence type="ECO:0000256" key="1">
    <source>
        <dbReference type="ARBA" id="ARBA00000085"/>
    </source>
</evidence>
<gene>
    <name evidence="8" type="ORF">HKT17_14555</name>
</gene>
<keyword evidence="9" id="KW-1185">Reference proteome</keyword>
<keyword evidence="6" id="KW-1133">Transmembrane helix</keyword>
<feature type="domain" description="Histidine kinase" evidence="7">
    <location>
        <begin position="446"/>
        <end position="632"/>
    </location>
</feature>
<dbReference type="Gene3D" id="3.30.565.10">
    <property type="entry name" value="Histidine kinase-like ATPase, C-terminal domain"/>
    <property type="match status" value="1"/>
</dbReference>
<evidence type="ECO:0000313" key="8">
    <source>
        <dbReference type="EMBL" id="QJR30835.1"/>
    </source>
</evidence>
<comment type="catalytic activity">
    <reaction evidence="1">
        <text>ATP + protein L-histidine = ADP + protein N-phospho-L-histidine.</text>
        <dbReference type="EC" id="2.7.13.3"/>
    </reaction>
</comment>
<dbReference type="PANTHER" id="PTHR24421:SF10">
    <property type="entry name" value="NITRATE_NITRITE SENSOR PROTEIN NARQ"/>
    <property type="match status" value="1"/>
</dbReference>
<keyword evidence="5" id="KW-0902">Two-component regulatory system</keyword>
<evidence type="ECO:0000313" key="9">
    <source>
        <dbReference type="Proteomes" id="UP000501130"/>
    </source>
</evidence>
<keyword evidence="6" id="KW-0812">Transmembrane</keyword>
<dbReference type="EC" id="2.7.13.3" evidence="2"/>
<accession>A0ABX6N8W2</accession>
<evidence type="ECO:0000256" key="3">
    <source>
        <dbReference type="ARBA" id="ARBA00022679"/>
    </source>
</evidence>
<dbReference type="Proteomes" id="UP000501130">
    <property type="component" value="Chromosome"/>
</dbReference>
<dbReference type="Pfam" id="PF02518">
    <property type="entry name" value="HATPase_c"/>
    <property type="match status" value="1"/>
</dbReference>
<feature type="transmembrane region" description="Helical" evidence="6">
    <location>
        <begin position="345"/>
        <end position="372"/>
    </location>
</feature>
<dbReference type="CDD" id="cd16917">
    <property type="entry name" value="HATPase_UhpB-NarQ-NarX-like"/>
    <property type="match status" value="1"/>
</dbReference>
<protein>
    <recommendedName>
        <fullName evidence="2">histidine kinase</fullName>
        <ecNumber evidence="2">2.7.13.3</ecNumber>
    </recommendedName>
</protein>
<dbReference type="PRINTS" id="PR00344">
    <property type="entry name" value="BCTRLSENSOR"/>
</dbReference>
<dbReference type="InterPro" id="IPR050482">
    <property type="entry name" value="Sensor_HK_TwoCompSys"/>
</dbReference>
<dbReference type="SUPFAM" id="SSF55874">
    <property type="entry name" value="ATPase domain of HSP90 chaperone/DNA topoisomerase II/histidine kinase"/>
    <property type="match status" value="1"/>
</dbReference>
<feature type="transmembrane region" description="Helical" evidence="6">
    <location>
        <begin position="203"/>
        <end position="223"/>
    </location>
</feature>
<feature type="transmembrane region" description="Helical" evidence="6">
    <location>
        <begin position="378"/>
        <end position="396"/>
    </location>
</feature>
<keyword evidence="4" id="KW-0418">Kinase</keyword>
<dbReference type="InterPro" id="IPR005467">
    <property type="entry name" value="His_kinase_dom"/>
</dbReference>
<evidence type="ECO:0000256" key="6">
    <source>
        <dbReference type="SAM" id="Phobius"/>
    </source>
</evidence>
<dbReference type="Gene3D" id="2.60.120.260">
    <property type="entry name" value="Galactose-binding domain-like"/>
    <property type="match status" value="1"/>
</dbReference>
<feature type="transmembrane region" description="Helical" evidence="6">
    <location>
        <begin position="259"/>
        <end position="283"/>
    </location>
</feature>
<dbReference type="SUPFAM" id="SSF49785">
    <property type="entry name" value="Galactose-binding domain-like"/>
    <property type="match status" value="1"/>
</dbReference>
<dbReference type="InterPro" id="IPR008979">
    <property type="entry name" value="Galactose-bd-like_sf"/>
</dbReference>
<name>A0ABX6N8W2_9BURK</name>
<dbReference type="PROSITE" id="PS50109">
    <property type="entry name" value="HIS_KIN"/>
    <property type="match status" value="1"/>
</dbReference>
<dbReference type="InterPro" id="IPR036890">
    <property type="entry name" value="HATPase_C_sf"/>
</dbReference>
<proteinExistence type="predicted"/>
<evidence type="ECO:0000256" key="5">
    <source>
        <dbReference type="ARBA" id="ARBA00023012"/>
    </source>
</evidence>
<feature type="transmembrane region" description="Helical" evidence="6">
    <location>
        <begin position="314"/>
        <end position="333"/>
    </location>
</feature>
<dbReference type="SMART" id="SM00387">
    <property type="entry name" value="HATPase_c"/>
    <property type="match status" value="1"/>
</dbReference>
<feature type="transmembrane region" description="Helical" evidence="6">
    <location>
        <begin position="12"/>
        <end position="36"/>
    </location>
</feature>
<dbReference type="PANTHER" id="PTHR24421">
    <property type="entry name" value="NITRATE/NITRITE SENSOR PROTEIN NARX-RELATED"/>
    <property type="match status" value="1"/>
</dbReference>
<keyword evidence="6" id="KW-0472">Membrane</keyword>
<evidence type="ECO:0000259" key="7">
    <source>
        <dbReference type="PROSITE" id="PS50109"/>
    </source>
</evidence>
<reference evidence="8 9" key="1">
    <citation type="submission" date="2020-05" db="EMBL/GenBank/DDBJ databases">
        <title>Compete genome of Limnobacter sp. SAORIC-580.</title>
        <authorList>
            <person name="Song J."/>
            <person name="Cho J.-C."/>
        </authorList>
    </citation>
    <scope>NUCLEOTIDE SEQUENCE [LARGE SCALE GENOMIC DNA]</scope>
    <source>
        <strain evidence="8 9">SAORIC-580</strain>
    </source>
</reference>
<keyword evidence="3" id="KW-0808">Transferase</keyword>
<evidence type="ECO:0000256" key="2">
    <source>
        <dbReference type="ARBA" id="ARBA00012438"/>
    </source>
</evidence>
<dbReference type="InterPro" id="IPR004358">
    <property type="entry name" value="Sig_transdc_His_kin-like_C"/>
</dbReference>
<dbReference type="InterPro" id="IPR003594">
    <property type="entry name" value="HATPase_dom"/>
</dbReference>
<feature type="transmembrane region" description="Helical" evidence="6">
    <location>
        <begin position="230"/>
        <end position="247"/>
    </location>
</feature>
<dbReference type="RefSeq" id="WP_171101047.1">
    <property type="nucleotide sequence ID" value="NZ_CP053084.1"/>
</dbReference>
<dbReference type="EMBL" id="CP053084">
    <property type="protein sequence ID" value="QJR30835.1"/>
    <property type="molecule type" value="Genomic_DNA"/>
</dbReference>